<accession>B8KYM5</accession>
<dbReference type="RefSeq" id="WP_009019761.1">
    <property type="nucleotide sequence ID" value="NZ_DS999411.1"/>
</dbReference>
<evidence type="ECO:0000313" key="3">
    <source>
        <dbReference type="Proteomes" id="UP000004699"/>
    </source>
</evidence>
<reference evidence="3" key="1">
    <citation type="journal article" date="2013" name="BMC Microbiol.">
        <title>Taxonomy and evolution of bacteriochlorophyll a-containing members of the OM60/NOR5 clade of marine gammaproteobacteria: description of Luminiphilus syltensis gen. nov., sp. nov., reclassification of Haliea rubra as Pseudohaliea rubra gen. nov., comb. nov., and emendation of Chromatocurvus halotolerans.</title>
        <authorList>
            <person name="Spring S."/>
            <person name="Riedel T."/>
            <person name="Sproer C."/>
            <person name="Yan S."/>
            <person name="Harder J."/>
            <person name="Fuchs B.M."/>
        </authorList>
    </citation>
    <scope>NUCLEOTIDE SEQUENCE [LARGE SCALE GENOMIC DNA]</scope>
    <source>
        <strain evidence="3">NOR51-B</strain>
    </source>
</reference>
<keyword evidence="3" id="KW-1185">Reference proteome</keyword>
<name>B8KYM5_9GAMM</name>
<dbReference type="Proteomes" id="UP000004699">
    <property type="component" value="Unassembled WGS sequence"/>
</dbReference>
<feature type="compositionally biased region" description="Low complexity" evidence="1">
    <location>
        <begin position="68"/>
        <end position="89"/>
    </location>
</feature>
<dbReference type="InterPro" id="IPR006311">
    <property type="entry name" value="TAT_signal"/>
</dbReference>
<dbReference type="AlphaFoldDB" id="B8KYM5"/>
<protein>
    <submittedName>
        <fullName evidence="2">Uncharacterized protein</fullName>
    </submittedName>
</protein>
<evidence type="ECO:0000313" key="2">
    <source>
        <dbReference type="EMBL" id="EED35014.1"/>
    </source>
</evidence>
<feature type="compositionally biased region" description="Pro residues" evidence="1">
    <location>
        <begin position="90"/>
        <end position="99"/>
    </location>
</feature>
<dbReference type="HOGENOM" id="CLU_2001097_0_0_6"/>
<organism evidence="2 3">
    <name type="scientific">Luminiphilus syltensis NOR5-1B</name>
    <dbReference type="NCBI Taxonomy" id="565045"/>
    <lineage>
        <taxon>Bacteria</taxon>
        <taxon>Pseudomonadati</taxon>
        <taxon>Pseudomonadota</taxon>
        <taxon>Gammaproteobacteria</taxon>
        <taxon>Cellvibrionales</taxon>
        <taxon>Halieaceae</taxon>
        <taxon>Luminiphilus</taxon>
    </lineage>
</organism>
<dbReference type="EMBL" id="DS999411">
    <property type="protein sequence ID" value="EED35014.1"/>
    <property type="molecule type" value="Genomic_DNA"/>
</dbReference>
<dbReference type="PROSITE" id="PS51318">
    <property type="entry name" value="TAT"/>
    <property type="match status" value="1"/>
</dbReference>
<dbReference type="STRING" id="565045.NOR51B_955"/>
<proteinExistence type="predicted"/>
<feature type="region of interest" description="Disordered" evidence="1">
    <location>
        <begin position="68"/>
        <end position="105"/>
    </location>
</feature>
<sequence length="124" mass="12621">MSDSDKTKEELLAEIAALRAKMNADDAPDESDTGGSGLTRREVLSTAWVAPVILTVPLGGMVAPNRAQAQTPAPTVPATAPLPTAAPGAVPQPPTPAPTLTPTAFPTVATAEPIPVEISDFDIS</sequence>
<evidence type="ECO:0000256" key="1">
    <source>
        <dbReference type="SAM" id="MobiDB-lite"/>
    </source>
</evidence>
<gene>
    <name evidence="2" type="ORF">NOR51B_955</name>
</gene>
<feature type="region of interest" description="Disordered" evidence="1">
    <location>
        <begin position="19"/>
        <end position="41"/>
    </location>
</feature>